<reference evidence="1 2" key="1">
    <citation type="journal article" date="2018" name="Sci. Data">
        <title>The draft genome sequence of cork oak.</title>
        <authorList>
            <person name="Ramos A.M."/>
            <person name="Usie A."/>
            <person name="Barbosa P."/>
            <person name="Barros P.M."/>
            <person name="Capote T."/>
            <person name="Chaves I."/>
            <person name="Simoes F."/>
            <person name="Abreu I."/>
            <person name="Carrasquinho I."/>
            <person name="Faro C."/>
            <person name="Guimaraes J.B."/>
            <person name="Mendonca D."/>
            <person name="Nobrega F."/>
            <person name="Rodrigues L."/>
            <person name="Saibo N.J.M."/>
            <person name="Varela M.C."/>
            <person name="Egas C."/>
            <person name="Matos J."/>
            <person name="Miguel C.M."/>
            <person name="Oliveira M.M."/>
            <person name="Ricardo C.P."/>
            <person name="Goncalves S."/>
        </authorList>
    </citation>
    <scope>NUCLEOTIDE SEQUENCE [LARGE SCALE GENOMIC DNA]</scope>
    <source>
        <strain evidence="2">cv. HL8</strain>
    </source>
</reference>
<dbReference type="AlphaFoldDB" id="A0AAW0JLG2"/>
<sequence length="65" mass="7649">MVYLDSIIYIHTVDKQHRFLFWVTNKAVEVVNLIAFRFGCYKGTRLEALNMSHEGDDLLAFTFLH</sequence>
<evidence type="ECO:0000313" key="2">
    <source>
        <dbReference type="Proteomes" id="UP000237347"/>
    </source>
</evidence>
<dbReference type="EMBL" id="PKMF04000524">
    <property type="protein sequence ID" value="KAK7827307.1"/>
    <property type="molecule type" value="Genomic_DNA"/>
</dbReference>
<dbReference type="Proteomes" id="UP000237347">
    <property type="component" value="Unassembled WGS sequence"/>
</dbReference>
<proteinExistence type="predicted"/>
<protein>
    <submittedName>
        <fullName evidence="1">Uncharacterized protein</fullName>
    </submittedName>
</protein>
<name>A0AAW0JLG2_QUESU</name>
<keyword evidence="2" id="KW-1185">Reference proteome</keyword>
<gene>
    <name evidence="1" type="ORF">CFP56_031225</name>
</gene>
<accession>A0AAW0JLG2</accession>
<evidence type="ECO:0000313" key="1">
    <source>
        <dbReference type="EMBL" id="KAK7827307.1"/>
    </source>
</evidence>
<comment type="caution">
    <text evidence="1">The sequence shown here is derived from an EMBL/GenBank/DDBJ whole genome shotgun (WGS) entry which is preliminary data.</text>
</comment>
<organism evidence="1 2">
    <name type="scientific">Quercus suber</name>
    <name type="common">Cork oak</name>
    <dbReference type="NCBI Taxonomy" id="58331"/>
    <lineage>
        <taxon>Eukaryota</taxon>
        <taxon>Viridiplantae</taxon>
        <taxon>Streptophyta</taxon>
        <taxon>Embryophyta</taxon>
        <taxon>Tracheophyta</taxon>
        <taxon>Spermatophyta</taxon>
        <taxon>Magnoliopsida</taxon>
        <taxon>eudicotyledons</taxon>
        <taxon>Gunneridae</taxon>
        <taxon>Pentapetalae</taxon>
        <taxon>rosids</taxon>
        <taxon>fabids</taxon>
        <taxon>Fagales</taxon>
        <taxon>Fagaceae</taxon>
        <taxon>Quercus</taxon>
    </lineage>
</organism>